<reference evidence="7 8" key="1">
    <citation type="submission" date="2022-06" db="EMBL/GenBank/DDBJ databases">
        <title>Runella sp. S5 genome sequencing.</title>
        <authorList>
            <person name="Park S."/>
        </authorList>
    </citation>
    <scope>NUCLEOTIDE SEQUENCE [LARGE SCALE GENOMIC DNA]</scope>
    <source>
        <strain evidence="7 8">S5</strain>
    </source>
</reference>
<keyword evidence="4" id="KW-0547">Nucleotide-binding</keyword>
<evidence type="ECO:0000256" key="4">
    <source>
        <dbReference type="ARBA" id="ARBA00022741"/>
    </source>
</evidence>
<keyword evidence="5" id="KW-0378">Hydrolase</keyword>
<name>A0ABT1FWE5_9BACT</name>
<keyword evidence="2" id="KW-1277">Toxin-antitoxin system</keyword>
<sequence length="116" mass="13946">MSLSLIEFLEHIQKELEFLLKNSQRIDYETFINDDFVSRAFLRSLEIIGEAAKKVPDEIRYKYPEVEWRGLAGLRDILIHQYFNVDYKLVWDAIQEEIPTAKEWIDIIIERERNTL</sequence>
<evidence type="ECO:0000256" key="6">
    <source>
        <dbReference type="ARBA" id="ARBA00024207"/>
    </source>
</evidence>
<dbReference type="RefSeq" id="WP_253531014.1">
    <property type="nucleotide sequence ID" value="NZ_JAMZEL010000010.1"/>
</dbReference>
<dbReference type="PANTHER" id="PTHR34139:SF1">
    <property type="entry name" value="RNASE MJ1380-RELATED"/>
    <property type="match status" value="1"/>
</dbReference>
<evidence type="ECO:0000256" key="5">
    <source>
        <dbReference type="ARBA" id="ARBA00022801"/>
    </source>
</evidence>
<dbReference type="Gene3D" id="1.20.120.580">
    <property type="entry name" value="bsu32300-like"/>
    <property type="match status" value="1"/>
</dbReference>
<evidence type="ECO:0000256" key="3">
    <source>
        <dbReference type="ARBA" id="ARBA00022722"/>
    </source>
</evidence>
<comment type="caution">
    <text evidence="7">The sequence shown here is derived from an EMBL/GenBank/DDBJ whole genome shotgun (WGS) entry which is preliminary data.</text>
</comment>
<proteinExistence type="inferred from homology"/>
<evidence type="ECO:0000313" key="8">
    <source>
        <dbReference type="Proteomes" id="UP001204772"/>
    </source>
</evidence>
<dbReference type="EMBL" id="JAMZEL010000010">
    <property type="protein sequence ID" value="MCP1385008.1"/>
    <property type="molecule type" value="Genomic_DNA"/>
</dbReference>
<gene>
    <name evidence="7" type="ORF">NCI00_21400</name>
</gene>
<keyword evidence="3" id="KW-0540">Nuclease</keyword>
<dbReference type="InterPro" id="IPR051813">
    <property type="entry name" value="HepT_RNase_toxin"/>
</dbReference>
<protein>
    <submittedName>
        <fullName evidence="7">DUF86 domain-containing protein</fullName>
    </submittedName>
</protein>
<comment type="similarity">
    <text evidence="6">Belongs to the HepT RNase toxin family.</text>
</comment>
<evidence type="ECO:0000313" key="7">
    <source>
        <dbReference type="EMBL" id="MCP1385008.1"/>
    </source>
</evidence>
<dbReference type="InterPro" id="IPR008201">
    <property type="entry name" value="HepT-like"/>
</dbReference>
<evidence type="ECO:0000256" key="1">
    <source>
        <dbReference type="ARBA" id="ARBA00022553"/>
    </source>
</evidence>
<accession>A0ABT1FWE5</accession>
<dbReference type="InterPro" id="IPR037038">
    <property type="entry name" value="HepT-like_sf"/>
</dbReference>
<evidence type="ECO:0000256" key="2">
    <source>
        <dbReference type="ARBA" id="ARBA00022649"/>
    </source>
</evidence>
<keyword evidence="1" id="KW-0597">Phosphoprotein</keyword>
<organism evidence="7 8">
    <name type="scientific">Runella salmonicolor</name>
    <dbReference type="NCBI Taxonomy" id="2950278"/>
    <lineage>
        <taxon>Bacteria</taxon>
        <taxon>Pseudomonadati</taxon>
        <taxon>Bacteroidota</taxon>
        <taxon>Cytophagia</taxon>
        <taxon>Cytophagales</taxon>
        <taxon>Spirosomataceae</taxon>
        <taxon>Runella</taxon>
    </lineage>
</organism>
<dbReference type="Pfam" id="PF01934">
    <property type="entry name" value="HepT-like"/>
    <property type="match status" value="1"/>
</dbReference>
<dbReference type="PANTHER" id="PTHR34139">
    <property type="entry name" value="UPF0331 PROTEIN MJ0127"/>
    <property type="match status" value="1"/>
</dbReference>
<dbReference type="Proteomes" id="UP001204772">
    <property type="component" value="Unassembled WGS sequence"/>
</dbReference>
<keyword evidence="8" id="KW-1185">Reference proteome</keyword>